<dbReference type="EMBL" id="QKWP01000147">
    <property type="protein sequence ID" value="RIB26134.1"/>
    <property type="molecule type" value="Genomic_DNA"/>
</dbReference>
<sequence length="63" mass="7521">MHLRRYCIHGNCIYGGEDKLMLENFDNNEDTEKEEEEETSEEVEEILDILSKLEAKISQIIFW</sequence>
<dbReference type="Proteomes" id="UP000266673">
    <property type="component" value="Unassembled WGS sequence"/>
</dbReference>
<accession>A0A397VU90</accession>
<organism evidence="2 3">
    <name type="scientific">Gigaspora rosea</name>
    <dbReference type="NCBI Taxonomy" id="44941"/>
    <lineage>
        <taxon>Eukaryota</taxon>
        <taxon>Fungi</taxon>
        <taxon>Fungi incertae sedis</taxon>
        <taxon>Mucoromycota</taxon>
        <taxon>Glomeromycotina</taxon>
        <taxon>Glomeromycetes</taxon>
        <taxon>Diversisporales</taxon>
        <taxon>Gigasporaceae</taxon>
        <taxon>Gigaspora</taxon>
    </lineage>
</organism>
<reference evidence="2" key="1">
    <citation type="submission" date="2018-06" db="EMBL/GenBank/DDBJ databases">
        <title>Comparative genomics reveals the genomic features of Rhizophagus irregularis, R. cerebriforme, R. diaphanum and Gigaspora rosea, and their symbiotic lifestyle signature.</title>
        <authorList>
            <person name="Morin E."/>
            <person name="San Clemente H."/>
            <person name="Chen E.C.H."/>
            <person name="De La Providencia I."/>
            <person name="Hainaut M."/>
            <person name="Kuo A."/>
            <person name="Kohler A."/>
            <person name="Murat C."/>
            <person name="Tang N."/>
            <person name="Roy S."/>
            <person name="Loubradou J."/>
            <person name="Henrissat B."/>
            <person name="Grigoriev I.V."/>
            <person name="Corradi N."/>
            <person name="Roux C."/>
            <person name="Martin F.M."/>
        </authorList>
    </citation>
    <scope>NUCLEOTIDE SEQUENCE [LARGE SCALE GENOMIC DNA]</scope>
    <source>
        <strain evidence="2">DAOM 194757</strain>
    </source>
</reference>
<proteinExistence type="predicted"/>
<evidence type="ECO:0000256" key="1">
    <source>
        <dbReference type="SAM" id="Coils"/>
    </source>
</evidence>
<keyword evidence="1" id="KW-0175">Coiled coil</keyword>
<gene>
    <name evidence="2" type="ORF">C2G38_2164155</name>
</gene>
<comment type="caution">
    <text evidence="2">The sequence shown here is derived from an EMBL/GenBank/DDBJ whole genome shotgun (WGS) entry which is preliminary data.</text>
</comment>
<protein>
    <submittedName>
        <fullName evidence="2">Uncharacterized protein</fullName>
    </submittedName>
</protein>
<keyword evidence="3" id="KW-1185">Reference proteome</keyword>
<evidence type="ECO:0000313" key="3">
    <source>
        <dbReference type="Proteomes" id="UP000266673"/>
    </source>
</evidence>
<name>A0A397VU90_9GLOM</name>
<feature type="coiled-coil region" evidence="1">
    <location>
        <begin position="22"/>
        <end position="56"/>
    </location>
</feature>
<dbReference type="AlphaFoldDB" id="A0A397VU90"/>
<evidence type="ECO:0000313" key="2">
    <source>
        <dbReference type="EMBL" id="RIB26134.1"/>
    </source>
</evidence>